<evidence type="ECO:0000256" key="1">
    <source>
        <dbReference type="SAM" id="SignalP"/>
    </source>
</evidence>
<dbReference type="STRING" id="1244108.SAMN05444004_106193"/>
<organism evidence="2 3">
    <name type="scientific">Jannaschia faecimaris</name>
    <dbReference type="NCBI Taxonomy" id="1244108"/>
    <lineage>
        <taxon>Bacteria</taxon>
        <taxon>Pseudomonadati</taxon>
        <taxon>Pseudomonadota</taxon>
        <taxon>Alphaproteobacteria</taxon>
        <taxon>Rhodobacterales</taxon>
        <taxon>Roseobacteraceae</taxon>
        <taxon>Jannaschia</taxon>
    </lineage>
</organism>
<dbReference type="InterPro" id="IPR010607">
    <property type="entry name" value="DUF1194"/>
</dbReference>
<reference evidence="3" key="1">
    <citation type="submission" date="2016-10" db="EMBL/GenBank/DDBJ databases">
        <authorList>
            <person name="Varghese N."/>
            <person name="Submissions S."/>
        </authorList>
    </citation>
    <scope>NUCLEOTIDE SEQUENCE [LARGE SCALE GENOMIC DNA]</scope>
    <source>
        <strain evidence="3">DSM 100420</strain>
    </source>
</reference>
<dbReference type="EMBL" id="FNPX01000006">
    <property type="protein sequence ID" value="SDZ14026.1"/>
    <property type="molecule type" value="Genomic_DNA"/>
</dbReference>
<feature type="signal peptide" evidence="1">
    <location>
        <begin position="1"/>
        <end position="16"/>
    </location>
</feature>
<gene>
    <name evidence="2" type="ORF">SAMN05444004_106193</name>
</gene>
<evidence type="ECO:0008006" key="4">
    <source>
        <dbReference type="Google" id="ProtNLM"/>
    </source>
</evidence>
<proteinExistence type="predicted"/>
<dbReference type="OrthoDB" id="9792179at2"/>
<dbReference type="Gene3D" id="3.40.50.410">
    <property type="entry name" value="von Willebrand factor, type A domain"/>
    <property type="match status" value="1"/>
</dbReference>
<evidence type="ECO:0000313" key="3">
    <source>
        <dbReference type="Proteomes" id="UP000198914"/>
    </source>
</evidence>
<evidence type="ECO:0000313" key="2">
    <source>
        <dbReference type="EMBL" id="SDZ14026.1"/>
    </source>
</evidence>
<dbReference type="CDD" id="cd00198">
    <property type="entry name" value="vWFA"/>
    <property type="match status" value="1"/>
</dbReference>
<feature type="chain" id="PRO_5011748058" description="VWFA domain-containing protein" evidence="1">
    <location>
        <begin position="17"/>
        <end position="236"/>
    </location>
</feature>
<dbReference type="Proteomes" id="UP000198914">
    <property type="component" value="Unassembled WGS sequence"/>
</dbReference>
<name>A0A1H3QKV0_9RHOB</name>
<dbReference type="AlphaFoldDB" id="A0A1H3QKV0"/>
<keyword evidence="3" id="KW-1185">Reference proteome</keyword>
<sequence length="236" mass="25041">MRLSALLLALAAPAHAQDTDLELVLLADSSGSITQSELMFQRESYAAAMTDPAVVAAIMNTAYGSIAVTYVEWATNQSVVVPWMQIATPEDAQAFAAALDGPPRRATGRNAIGSALLFAADMIETNRIDGWRRVIDFSGDSTGNSYGPAIEDGRDEVVSRGITINALAILSERSIMDGRDGLAQAYADRVIGGLGAFVVEAATRDVFAEAVKRKLILEISGVPTRRIVAGLETPED</sequence>
<protein>
    <recommendedName>
        <fullName evidence="4">VWFA domain-containing protein</fullName>
    </recommendedName>
</protein>
<dbReference type="InterPro" id="IPR036465">
    <property type="entry name" value="vWFA_dom_sf"/>
</dbReference>
<dbReference type="RefSeq" id="WP_092645218.1">
    <property type="nucleotide sequence ID" value="NZ_FNPX01000006.1"/>
</dbReference>
<dbReference type="Pfam" id="PF06707">
    <property type="entry name" value="DUF1194"/>
    <property type="match status" value="1"/>
</dbReference>
<keyword evidence="1" id="KW-0732">Signal</keyword>
<accession>A0A1H3QKV0</accession>
<dbReference type="SUPFAM" id="SSF53300">
    <property type="entry name" value="vWA-like"/>
    <property type="match status" value="1"/>
</dbReference>